<protein>
    <submittedName>
        <fullName evidence="1">Uncharacterized protein</fullName>
    </submittedName>
</protein>
<sequence>MAAASAVPESKTEHIDIPNFFEECYEVKPKESTVKYIANAKELFKIDFPLEIKAYRPRNKTTLTVILHFSSDFKEIWIVDSDEEGPDFMTLKFFCYRAVGTCLNHMKNGDKADKNEALHREMLRKIFCHLLNNDIEGLVGGIIYKNILTSFSRSDLVCHEVLIDVLTVHGYKLKYEINIMKDKLLYTILLVDRWKTATFGHEINHSCGLGWQQRLNKFMQLMFDLKFNDYTIGSRV</sequence>
<gene>
    <name evidence="1" type="ORF">Hyperionvirus40_4</name>
</gene>
<accession>A0A3G5ACA7</accession>
<reference evidence="1" key="1">
    <citation type="submission" date="2018-10" db="EMBL/GenBank/DDBJ databases">
        <title>Hidden diversity of soil giant viruses.</title>
        <authorList>
            <person name="Schulz F."/>
            <person name="Alteio L."/>
            <person name="Goudeau D."/>
            <person name="Ryan E.M."/>
            <person name="Malmstrom R.R."/>
            <person name="Blanchard J."/>
            <person name="Woyke T."/>
        </authorList>
    </citation>
    <scope>NUCLEOTIDE SEQUENCE</scope>
    <source>
        <strain evidence="1">HYV1</strain>
    </source>
</reference>
<name>A0A3G5ACA7_9VIRU</name>
<proteinExistence type="predicted"/>
<evidence type="ECO:0000313" key="1">
    <source>
        <dbReference type="EMBL" id="AYV84800.1"/>
    </source>
</evidence>
<dbReference type="EMBL" id="MK072422">
    <property type="protein sequence ID" value="AYV84800.1"/>
    <property type="molecule type" value="Genomic_DNA"/>
</dbReference>
<organism evidence="1">
    <name type="scientific">Hyperionvirus sp</name>
    <dbReference type="NCBI Taxonomy" id="2487770"/>
    <lineage>
        <taxon>Viruses</taxon>
        <taxon>Varidnaviria</taxon>
        <taxon>Bamfordvirae</taxon>
        <taxon>Nucleocytoviricota</taxon>
        <taxon>Megaviricetes</taxon>
        <taxon>Imitervirales</taxon>
        <taxon>Mimiviridae</taxon>
        <taxon>Klosneuvirinae</taxon>
    </lineage>
</organism>